<reference evidence="6" key="1">
    <citation type="submission" date="2016-10" db="EMBL/GenBank/DDBJ databases">
        <authorList>
            <person name="Varghese N."/>
            <person name="Submissions S."/>
        </authorList>
    </citation>
    <scope>NUCLEOTIDE SEQUENCE [LARGE SCALE GENOMIC DNA]</scope>
    <source>
        <strain evidence="6">DSM 11706</strain>
    </source>
</reference>
<comment type="cofactor">
    <cofactor evidence="1">
        <name>thiamine diphosphate</name>
        <dbReference type="ChEBI" id="CHEBI:58937"/>
    </cofactor>
</comment>
<keyword evidence="6" id="KW-1185">Reference proteome</keyword>
<keyword evidence="3" id="KW-0786">Thiamine pyrophosphate</keyword>
<dbReference type="Gene3D" id="3.40.50.970">
    <property type="match status" value="1"/>
</dbReference>
<dbReference type="PANTHER" id="PTHR47514:SF1">
    <property type="entry name" value="TRANSKETOLASE N-TERMINAL SECTION-RELATED"/>
    <property type="match status" value="1"/>
</dbReference>
<dbReference type="CDD" id="cd02012">
    <property type="entry name" value="TPP_TK"/>
    <property type="match status" value="1"/>
</dbReference>
<dbReference type="OrthoDB" id="8732661at2"/>
<evidence type="ECO:0000256" key="3">
    <source>
        <dbReference type="ARBA" id="ARBA00023052"/>
    </source>
</evidence>
<comment type="similarity">
    <text evidence="2">Belongs to the transketolase family.</text>
</comment>
<evidence type="ECO:0000256" key="2">
    <source>
        <dbReference type="ARBA" id="ARBA00007131"/>
    </source>
</evidence>
<dbReference type="SUPFAM" id="SSF52518">
    <property type="entry name" value="Thiamin diphosphate-binding fold (THDP-binding)"/>
    <property type="match status" value="1"/>
</dbReference>
<dbReference type="STRING" id="126156.SAMN05421670_2441"/>
<dbReference type="EMBL" id="FOXU01000004">
    <property type="protein sequence ID" value="SFQ52049.1"/>
    <property type="molecule type" value="Genomic_DNA"/>
</dbReference>
<sequence length="284" mass="31910">MRRGILLIESIEQLRFTATVLRKRILSTAYYKKQGHVGGSLSCADILVSLFFRQLSIDPSNPRWEDRDRFVLSKGHTALGLYATLALRGYISEEELKTFDQFESRLQAHPDMTKLDALDMSTGSLGQGLSAAVGMAIGAKRLKKDFHVYCLIGDGESQEGQVWEAANIAEKYKLDNLIVIMDQNGLQQYGWKNGHDRMNPESNGRRKFASFGFETWEVDGHSIEDLVTVLDEVKGRGNGQPKAIIANTTKGKGVRFMENNYVWHSKAPNDEEYITALTELEEGD</sequence>
<dbReference type="InterPro" id="IPR029061">
    <property type="entry name" value="THDP-binding"/>
</dbReference>
<protein>
    <submittedName>
        <fullName evidence="5">Transketolase</fullName>
    </submittedName>
</protein>
<name>A0A1I5Z6E8_9BACI</name>
<evidence type="ECO:0000313" key="5">
    <source>
        <dbReference type="EMBL" id="SFQ52049.1"/>
    </source>
</evidence>
<gene>
    <name evidence="5" type="ORF">SAMN05421670_2441</name>
</gene>
<evidence type="ECO:0000259" key="4">
    <source>
        <dbReference type="Pfam" id="PF00456"/>
    </source>
</evidence>
<dbReference type="Pfam" id="PF00456">
    <property type="entry name" value="Transketolase_N"/>
    <property type="match status" value="1"/>
</dbReference>
<proteinExistence type="inferred from homology"/>
<dbReference type="AlphaFoldDB" id="A0A1I5Z6E8"/>
<evidence type="ECO:0000313" key="6">
    <source>
        <dbReference type="Proteomes" id="UP000198734"/>
    </source>
</evidence>
<accession>A0A1I5Z6E8</accession>
<dbReference type="InterPro" id="IPR005474">
    <property type="entry name" value="Transketolase_N"/>
</dbReference>
<evidence type="ECO:0000256" key="1">
    <source>
        <dbReference type="ARBA" id="ARBA00001964"/>
    </source>
</evidence>
<feature type="domain" description="Transketolase N-terminal" evidence="4">
    <location>
        <begin position="31"/>
        <end position="272"/>
    </location>
</feature>
<dbReference type="Proteomes" id="UP000198734">
    <property type="component" value="Unassembled WGS sequence"/>
</dbReference>
<dbReference type="RefSeq" id="WP_093537174.1">
    <property type="nucleotide sequence ID" value="NZ_FOXU01000004.1"/>
</dbReference>
<organism evidence="5 6">
    <name type="scientific">Psychrobacillus psychrotolerans</name>
    <dbReference type="NCBI Taxonomy" id="126156"/>
    <lineage>
        <taxon>Bacteria</taxon>
        <taxon>Bacillati</taxon>
        <taxon>Bacillota</taxon>
        <taxon>Bacilli</taxon>
        <taxon>Bacillales</taxon>
        <taxon>Bacillaceae</taxon>
        <taxon>Psychrobacillus</taxon>
    </lineage>
</organism>
<dbReference type="PANTHER" id="PTHR47514">
    <property type="entry name" value="TRANSKETOLASE N-TERMINAL SECTION-RELATED"/>
    <property type="match status" value="1"/>
</dbReference>